<name>A0A6F8T3D9_9GAMM</name>
<dbReference type="KEGG" id="lant:TUM19329_10840"/>
<evidence type="ECO:0008006" key="4">
    <source>
        <dbReference type="Google" id="ProtNLM"/>
    </source>
</evidence>
<keyword evidence="3" id="KW-1185">Reference proteome</keyword>
<dbReference type="InterPro" id="IPR012899">
    <property type="entry name" value="LTXXQ"/>
</dbReference>
<sequence length="152" mass="17509">MKKSLLWIVAVTFSLLLGQAAFASKHCGEGMKRMIENLKIDATQKAKIMPVLDQLKTTMQANWNQIKDLRMQINQQIQSDSMDQGTVDGLIDKKTKLMGDMMRAKVDAKHQIYMILNPQQKTAYQNMVKKWQDKMATKAERCKDEVEDKDQD</sequence>
<feature type="chain" id="PRO_5026131648" description="16 kD immunogenic protein" evidence="1">
    <location>
        <begin position="24"/>
        <end position="152"/>
    </location>
</feature>
<reference evidence="2" key="1">
    <citation type="journal article" date="2020" name="Microbiol. Resour. Announc.">
        <title>Complete Genome Sequence of Novel Psychrotolerant Legionella Strain TUM19329, Isolated from Antarctic Lake Sediment.</title>
        <authorList>
            <person name="Shimada S."/>
            <person name="Nakai R."/>
            <person name="Aoki K."/>
            <person name="Shimoeda N."/>
            <person name="Ohno G."/>
            <person name="Miyazaki Y."/>
            <person name="Kudoh S."/>
            <person name="Imura S."/>
            <person name="Watanabe K."/>
            <person name="Ishii Y."/>
            <person name="Tateda K."/>
        </authorList>
    </citation>
    <scope>NUCLEOTIDE SEQUENCE [LARGE SCALE GENOMIC DNA]</scope>
    <source>
        <strain evidence="2">TUM19329</strain>
    </source>
</reference>
<dbReference type="GO" id="GO:0042597">
    <property type="term" value="C:periplasmic space"/>
    <property type="evidence" value="ECO:0007669"/>
    <property type="project" value="InterPro"/>
</dbReference>
<proteinExistence type="predicted"/>
<dbReference type="Gene3D" id="1.20.120.1490">
    <property type="match status" value="1"/>
</dbReference>
<dbReference type="RefSeq" id="WP_173236529.1">
    <property type="nucleotide sequence ID" value="NZ_AP022839.1"/>
</dbReference>
<dbReference type="EMBL" id="AP022839">
    <property type="protein sequence ID" value="BCA94723.1"/>
    <property type="molecule type" value="Genomic_DNA"/>
</dbReference>
<dbReference type="Proteomes" id="UP000502894">
    <property type="component" value="Chromosome"/>
</dbReference>
<evidence type="ECO:0000256" key="1">
    <source>
        <dbReference type="SAM" id="SignalP"/>
    </source>
</evidence>
<feature type="signal peptide" evidence="1">
    <location>
        <begin position="1"/>
        <end position="23"/>
    </location>
</feature>
<evidence type="ECO:0000313" key="3">
    <source>
        <dbReference type="Proteomes" id="UP000502894"/>
    </source>
</evidence>
<gene>
    <name evidence="2" type="ORF">TUM19329_10840</name>
</gene>
<protein>
    <recommendedName>
        <fullName evidence="4">16 kD immunogenic protein</fullName>
    </recommendedName>
</protein>
<organism evidence="2 3">
    <name type="scientific">Legionella antarctica</name>
    <dbReference type="NCBI Taxonomy" id="2708020"/>
    <lineage>
        <taxon>Bacteria</taxon>
        <taxon>Pseudomonadati</taxon>
        <taxon>Pseudomonadota</taxon>
        <taxon>Gammaproteobacteria</taxon>
        <taxon>Legionellales</taxon>
        <taxon>Legionellaceae</taxon>
        <taxon>Legionella</taxon>
    </lineage>
</organism>
<keyword evidence="1" id="KW-0732">Signal</keyword>
<evidence type="ECO:0000313" key="2">
    <source>
        <dbReference type="EMBL" id="BCA94723.1"/>
    </source>
</evidence>
<dbReference type="AlphaFoldDB" id="A0A6F8T3D9"/>
<accession>A0A6F8T3D9</accession>
<dbReference type="Pfam" id="PF07813">
    <property type="entry name" value="LTXXQ"/>
    <property type="match status" value="1"/>
</dbReference>